<dbReference type="EMBL" id="MELI01000076">
    <property type="protein sequence ID" value="OFW33074.1"/>
    <property type="molecule type" value="Genomic_DNA"/>
</dbReference>
<evidence type="ECO:0000259" key="1">
    <source>
        <dbReference type="PROSITE" id="PS50112"/>
    </source>
</evidence>
<proteinExistence type="predicted"/>
<dbReference type="Pfam" id="PF08447">
    <property type="entry name" value="PAS_3"/>
    <property type="match status" value="1"/>
</dbReference>
<dbReference type="AlphaFoldDB" id="A0A1F2UJ93"/>
<evidence type="ECO:0000313" key="3">
    <source>
        <dbReference type="Proteomes" id="UP000178086"/>
    </source>
</evidence>
<organism evidence="2 3">
    <name type="scientific">Candidatus Aquicultor primus</name>
    <dbReference type="NCBI Taxonomy" id="1797195"/>
    <lineage>
        <taxon>Bacteria</taxon>
        <taxon>Bacillati</taxon>
        <taxon>Actinomycetota</taxon>
        <taxon>Candidatus Aquicultoria</taxon>
        <taxon>Candidatus Aquicultorales</taxon>
        <taxon>Candidatus Aquicultoraceae</taxon>
        <taxon>Candidatus Aquicultor</taxon>
    </lineage>
</organism>
<sequence length="129" mass="14938">MNQKNVSDDNDMMIGRFTLDETIKAREAVFDTAVDTMYIFDVDSLRLLDMNPWGLELLGYTIDEARQKDFYDIHAIEERERAEEIVAMYLRDGAIYGIRDLHLRRKDGTLIPVEKTGRITEVNGKQVGH</sequence>
<dbReference type="Proteomes" id="UP000178086">
    <property type="component" value="Unassembled WGS sequence"/>
</dbReference>
<dbReference type="InterPro" id="IPR013655">
    <property type="entry name" value="PAS_fold_3"/>
</dbReference>
<dbReference type="SUPFAM" id="SSF55785">
    <property type="entry name" value="PYP-like sensor domain (PAS domain)"/>
    <property type="match status" value="1"/>
</dbReference>
<comment type="caution">
    <text evidence="2">The sequence shown here is derived from an EMBL/GenBank/DDBJ whole genome shotgun (WGS) entry which is preliminary data.</text>
</comment>
<protein>
    <recommendedName>
        <fullName evidence="1">PAS domain-containing protein</fullName>
    </recommendedName>
</protein>
<evidence type="ECO:0000313" key="2">
    <source>
        <dbReference type="EMBL" id="OFW33074.1"/>
    </source>
</evidence>
<dbReference type="InterPro" id="IPR035965">
    <property type="entry name" value="PAS-like_dom_sf"/>
</dbReference>
<dbReference type="Gene3D" id="3.30.450.20">
    <property type="entry name" value="PAS domain"/>
    <property type="match status" value="1"/>
</dbReference>
<gene>
    <name evidence="2" type="ORF">A2074_01675</name>
</gene>
<dbReference type="PROSITE" id="PS50112">
    <property type="entry name" value="PAS"/>
    <property type="match status" value="1"/>
</dbReference>
<name>A0A1F2UJ93_9ACTN</name>
<accession>A0A1F2UJ93</accession>
<dbReference type="InterPro" id="IPR000014">
    <property type="entry name" value="PAS"/>
</dbReference>
<reference evidence="2 3" key="1">
    <citation type="journal article" date="2016" name="Nat. Commun.">
        <title>Thousands of microbial genomes shed light on interconnected biogeochemical processes in an aquifer system.</title>
        <authorList>
            <person name="Anantharaman K."/>
            <person name="Brown C.T."/>
            <person name="Hug L.A."/>
            <person name="Sharon I."/>
            <person name="Castelle C.J."/>
            <person name="Probst A.J."/>
            <person name="Thomas B.C."/>
            <person name="Singh A."/>
            <person name="Wilkins M.J."/>
            <person name="Karaoz U."/>
            <person name="Brodie E.L."/>
            <person name="Williams K.H."/>
            <person name="Hubbard S.S."/>
            <person name="Banfield J.F."/>
        </authorList>
    </citation>
    <scope>NUCLEOTIDE SEQUENCE [LARGE SCALE GENOMIC DNA]</scope>
</reference>
<dbReference type="SMART" id="SM00091">
    <property type="entry name" value="PAS"/>
    <property type="match status" value="1"/>
</dbReference>
<dbReference type="NCBIfam" id="TIGR00229">
    <property type="entry name" value="sensory_box"/>
    <property type="match status" value="1"/>
</dbReference>
<feature type="domain" description="PAS" evidence="1">
    <location>
        <begin position="22"/>
        <end position="93"/>
    </location>
</feature>